<dbReference type="HOGENOM" id="CLU_1081179_0_0_9"/>
<sequence>MKKIGTEDKSVKIQLLVLIISIGGVVLATFISVFAVLRLKKSHQTASDEQKNSRKVNLAIPSKTFEVELHQSLFQDWGSGVKESSFQDDKSSVYLEVYNHGNIPAENVMVEIAVDFDELNDFMKDHTAFNDEDNHSFYLSEEEEKVVISFNKVENIKHEISFHLEELGTIHPVGAEKHGIKIHLPRWYIYLLNIKAFNENLDLFSLNIILVYKDPNNESKLCTEEFLIEPEIHMAKREEEHSNNKVKYRIKGELIIE</sequence>
<protein>
    <submittedName>
        <fullName evidence="2">Uncharacterized protein</fullName>
    </submittedName>
</protein>
<evidence type="ECO:0000313" key="3">
    <source>
        <dbReference type="Proteomes" id="UP000006868"/>
    </source>
</evidence>
<keyword evidence="1" id="KW-0472">Membrane</keyword>
<feature type="transmembrane region" description="Helical" evidence="1">
    <location>
        <begin position="15"/>
        <end position="37"/>
    </location>
</feature>
<dbReference type="EMBL" id="CP002213">
    <property type="protein sequence ID" value="ADO56639.1"/>
    <property type="molecule type" value="Genomic_DNA"/>
</dbReference>
<dbReference type="Proteomes" id="UP000006868">
    <property type="component" value="Chromosome"/>
</dbReference>
<evidence type="ECO:0000256" key="1">
    <source>
        <dbReference type="SAM" id="Phobius"/>
    </source>
</evidence>
<dbReference type="AlphaFoldDB" id="E3E499"/>
<dbReference type="KEGG" id="ppm:PPSC2_12540"/>
<reference evidence="2 3" key="1">
    <citation type="journal article" date="2011" name="J. Bacteriol.">
        <title>Complete genome sequence of Paenibacillus polymyxa SC2, a strain of plant growth-promoting Rhizobacterium with broad-spectrum antimicrobial activity.</title>
        <authorList>
            <person name="Ma M."/>
            <person name="Wang C."/>
            <person name="Ding Y."/>
            <person name="Li L."/>
            <person name="Shen D."/>
            <person name="Jiang X."/>
            <person name="Guan D."/>
            <person name="Cao F."/>
            <person name="Chen H."/>
            <person name="Feng R."/>
            <person name="Wang X."/>
            <person name="Ge Y."/>
            <person name="Yao L."/>
            <person name="Bing X."/>
            <person name="Yang X."/>
            <person name="Li J."/>
            <person name="Du B."/>
        </authorList>
    </citation>
    <scope>NUCLEOTIDE SEQUENCE [LARGE SCALE GENOMIC DNA]</scope>
    <source>
        <strain evidence="2 3">SC2</strain>
    </source>
</reference>
<proteinExistence type="predicted"/>
<gene>
    <name evidence="2" type="ORF">PPSC2_12540</name>
</gene>
<evidence type="ECO:0000313" key="2">
    <source>
        <dbReference type="EMBL" id="ADO56639.1"/>
    </source>
</evidence>
<keyword evidence="1" id="KW-0812">Transmembrane</keyword>
<name>E3E499_PAEPS</name>
<accession>E3E499</accession>
<keyword evidence="1" id="KW-1133">Transmembrane helix</keyword>
<dbReference type="PATRIC" id="fig|886882.15.peg.2660"/>
<organism evidence="2 3">
    <name type="scientific">Paenibacillus polymyxa (strain SC2)</name>
    <name type="common">Bacillus polymyxa</name>
    <dbReference type="NCBI Taxonomy" id="886882"/>
    <lineage>
        <taxon>Bacteria</taxon>
        <taxon>Bacillati</taxon>
        <taxon>Bacillota</taxon>
        <taxon>Bacilli</taxon>
        <taxon>Bacillales</taxon>
        <taxon>Paenibacillaceae</taxon>
        <taxon>Paenibacillus</taxon>
    </lineage>
</organism>